<feature type="transmembrane region" description="Helical" evidence="1">
    <location>
        <begin position="271"/>
        <end position="291"/>
    </location>
</feature>
<feature type="transmembrane region" description="Helical" evidence="1">
    <location>
        <begin position="236"/>
        <end position="259"/>
    </location>
</feature>
<feature type="transmembrane region" description="Helical" evidence="1">
    <location>
        <begin position="34"/>
        <end position="57"/>
    </location>
</feature>
<accession>A0ABQ2X1I6</accession>
<reference evidence="4" key="1">
    <citation type="journal article" date="2019" name="Int. J. Syst. Evol. Microbiol.">
        <title>The Global Catalogue of Microorganisms (GCM) 10K type strain sequencing project: providing services to taxonomists for standard genome sequencing and annotation.</title>
        <authorList>
            <consortium name="The Broad Institute Genomics Platform"/>
            <consortium name="The Broad Institute Genome Sequencing Center for Infectious Disease"/>
            <person name="Wu L."/>
            <person name="Ma J."/>
        </authorList>
    </citation>
    <scope>NUCLEOTIDE SEQUENCE [LARGE SCALE GENOMIC DNA]</scope>
    <source>
        <strain evidence="4">JCM 4866</strain>
    </source>
</reference>
<keyword evidence="1" id="KW-0472">Membrane</keyword>
<keyword evidence="4" id="KW-1185">Reference proteome</keyword>
<dbReference type="InterPro" id="IPR003675">
    <property type="entry name" value="Rce1/LyrA-like_dom"/>
</dbReference>
<keyword evidence="3" id="KW-0378">Hydrolase</keyword>
<feature type="transmembrane region" description="Helical" evidence="1">
    <location>
        <begin position="116"/>
        <end position="138"/>
    </location>
</feature>
<feature type="transmembrane region" description="Helical" evidence="1">
    <location>
        <begin position="211"/>
        <end position="229"/>
    </location>
</feature>
<name>A0ABQ2X1I6_9ACTN</name>
<dbReference type="GO" id="GO:0006508">
    <property type="term" value="P:proteolysis"/>
    <property type="evidence" value="ECO:0007669"/>
    <property type="project" value="UniProtKB-KW"/>
</dbReference>
<feature type="transmembrane region" description="Helical" evidence="1">
    <location>
        <begin position="77"/>
        <end position="96"/>
    </location>
</feature>
<protein>
    <submittedName>
        <fullName evidence="3">CAAX amino protease</fullName>
    </submittedName>
</protein>
<proteinExistence type="predicted"/>
<feature type="transmembrane region" description="Helical" evidence="1">
    <location>
        <begin position="150"/>
        <end position="171"/>
    </location>
</feature>
<evidence type="ECO:0000313" key="4">
    <source>
        <dbReference type="Proteomes" id="UP000617743"/>
    </source>
</evidence>
<dbReference type="GO" id="GO:0008233">
    <property type="term" value="F:peptidase activity"/>
    <property type="evidence" value="ECO:0007669"/>
    <property type="project" value="UniProtKB-KW"/>
</dbReference>
<dbReference type="Proteomes" id="UP000617743">
    <property type="component" value="Unassembled WGS sequence"/>
</dbReference>
<evidence type="ECO:0000313" key="3">
    <source>
        <dbReference type="EMBL" id="GGW91971.1"/>
    </source>
</evidence>
<dbReference type="Pfam" id="PF02517">
    <property type="entry name" value="Rce1-like"/>
    <property type="match status" value="1"/>
</dbReference>
<gene>
    <name evidence="3" type="ORF">GCM10010383_22200</name>
</gene>
<organism evidence="3 4">
    <name type="scientific">Streptomyces lomondensis</name>
    <dbReference type="NCBI Taxonomy" id="68229"/>
    <lineage>
        <taxon>Bacteria</taxon>
        <taxon>Bacillati</taxon>
        <taxon>Actinomycetota</taxon>
        <taxon>Actinomycetes</taxon>
        <taxon>Kitasatosporales</taxon>
        <taxon>Streptomycetaceae</taxon>
        <taxon>Streptomyces</taxon>
    </lineage>
</organism>
<feature type="domain" description="CAAX prenyl protease 2/Lysostaphin resistance protein A-like" evidence="2">
    <location>
        <begin position="158"/>
        <end position="247"/>
    </location>
</feature>
<sequence length="316" mass="32714">MTTEALPGPTGVPYHRLDRATGRHRWWRPLVGSLLVLGGYVVLVMALVVASYVVGAMAGLPELPDGGVDLGPLGNTAIELISLAIALPLVLLAVLWPGRRPVGTVSSVAGRLRAGWLGRCLLAAVLPLTLLTVTAFLLPGSSEGSDVWVGWGSFLVSLAVLAALVPLQAAAEEYVFRGWLTQAVGAFVRSPWLAVVPQAVLFAAAHGWGTRWGFAGLLVSGLVSGLLTIRTGGLEAAIALHVLNNLLAFGASAAVVGGLSSDETAADAPLSLALAAVAADLLYAGIVLWLARRHRPQRLWTPATAPARLPGPARTA</sequence>
<keyword evidence="1" id="KW-0812">Transmembrane</keyword>
<evidence type="ECO:0000256" key="1">
    <source>
        <dbReference type="SAM" id="Phobius"/>
    </source>
</evidence>
<keyword evidence="1" id="KW-1133">Transmembrane helix</keyword>
<evidence type="ECO:0000259" key="2">
    <source>
        <dbReference type="Pfam" id="PF02517"/>
    </source>
</evidence>
<comment type="caution">
    <text evidence="3">The sequence shown here is derived from an EMBL/GenBank/DDBJ whole genome shotgun (WGS) entry which is preliminary data.</text>
</comment>
<keyword evidence="3" id="KW-0645">Protease</keyword>
<dbReference type="EMBL" id="BMWC01000002">
    <property type="protein sequence ID" value="GGW91971.1"/>
    <property type="molecule type" value="Genomic_DNA"/>
</dbReference>
<dbReference type="RefSeq" id="WP_229906353.1">
    <property type="nucleotide sequence ID" value="NZ_BMWC01000002.1"/>
</dbReference>